<reference evidence="1 2" key="1">
    <citation type="submission" date="2018-06" db="EMBL/GenBank/DDBJ databases">
        <title>Freshwater and sediment microbial communities from various areas in North America, analyzing microbe dynamics in response to fracking.</title>
        <authorList>
            <person name="Lamendella R."/>
        </authorList>
    </citation>
    <scope>NUCLEOTIDE SEQUENCE [LARGE SCALE GENOMIC DNA]</scope>
    <source>
        <strain evidence="1 2">NG-13</strain>
    </source>
</reference>
<comment type="caution">
    <text evidence="1">The sequence shown here is derived from an EMBL/GenBank/DDBJ whole genome shotgun (WGS) entry which is preliminary data.</text>
</comment>
<accession>A0ABX9BBE6</accession>
<protein>
    <submittedName>
        <fullName evidence="1">Uncharacterized protein</fullName>
    </submittedName>
</protein>
<dbReference type="RefSeq" id="WP_111621500.1">
    <property type="nucleotide sequence ID" value="NZ_QLLI01000025.1"/>
</dbReference>
<dbReference type="EMBL" id="QLLI01000025">
    <property type="protein sequence ID" value="RAI84426.1"/>
    <property type="molecule type" value="Genomic_DNA"/>
</dbReference>
<organism evidence="1 2">
    <name type="scientific">Paenibacillus pabuli</name>
    <dbReference type="NCBI Taxonomy" id="1472"/>
    <lineage>
        <taxon>Bacteria</taxon>
        <taxon>Bacillati</taxon>
        <taxon>Bacillota</taxon>
        <taxon>Bacilli</taxon>
        <taxon>Bacillales</taxon>
        <taxon>Paenibacillaceae</taxon>
        <taxon>Paenibacillus</taxon>
    </lineage>
</organism>
<sequence length="237" mass="27628">MGGEQEKNAIKLPEALKSVAKSLNFNKIEIPKILINTDDRYFLAAENLGKKGWTIPFSFTPRQIAFFEDLSLSNEIIDNFFLEYYLEEDNFNRLLTMIYDVQLLAQWHPAIKQCEIAHRNELYILSISTLIPILEGVLSKFEDDKNNIRMIRVCKEKLEESVAMNSGVQTIMWTSCLHFVTTLYSKSDFSEPKPQLINRHWILHGRTEIVNSEVESIRLFNTLETIANIIYFQTQDR</sequence>
<dbReference type="Proteomes" id="UP000248827">
    <property type="component" value="Unassembled WGS sequence"/>
</dbReference>
<gene>
    <name evidence="1" type="ORF">DET54_1254</name>
</gene>
<keyword evidence="2" id="KW-1185">Reference proteome</keyword>
<name>A0ABX9BBE6_9BACL</name>
<evidence type="ECO:0000313" key="2">
    <source>
        <dbReference type="Proteomes" id="UP000248827"/>
    </source>
</evidence>
<evidence type="ECO:0000313" key="1">
    <source>
        <dbReference type="EMBL" id="RAI84426.1"/>
    </source>
</evidence>
<proteinExistence type="predicted"/>